<evidence type="ECO:0000256" key="4">
    <source>
        <dbReference type="ARBA" id="ARBA00022705"/>
    </source>
</evidence>
<comment type="cofactor">
    <cofactor evidence="1">
        <name>Mg(2+)</name>
        <dbReference type="ChEBI" id="CHEBI:18420"/>
    </cofactor>
</comment>
<feature type="domain" description="Nudix hydrolase" evidence="12">
    <location>
        <begin position="6"/>
        <end position="133"/>
    </location>
</feature>
<comment type="caution">
    <text evidence="13">The sequence shown here is derived from an EMBL/GenBank/DDBJ whole genome shotgun (WGS) entry which is preliminary data.</text>
</comment>
<keyword evidence="6" id="KW-0227">DNA damage</keyword>
<dbReference type="GO" id="GO:0035539">
    <property type="term" value="F:8-oxo-7,8-dihydrodeoxyguanosine triphosphate pyrophosphatase activity"/>
    <property type="evidence" value="ECO:0007669"/>
    <property type="project" value="UniProtKB-EC"/>
</dbReference>
<reference evidence="13" key="2">
    <citation type="journal article" date="2021" name="Microbiome">
        <title>Successional dynamics and alternative stable states in a saline activated sludge microbial community over 9 years.</title>
        <authorList>
            <person name="Wang Y."/>
            <person name="Ye J."/>
            <person name="Ju F."/>
            <person name="Liu L."/>
            <person name="Boyd J.A."/>
            <person name="Deng Y."/>
            <person name="Parks D.H."/>
            <person name="Jiang X."/>
            <person name="Yin X."/>
            <person name="Woodcroft B.J."/>
            <person name="Tyson G.W."/>
            <person name="Hugenholtz P."/>
            <person name="Polz M.F."/>
            <person name="Zhang T."/>
        </authorList>
    </citation>
    <scope>NUCLEOTIDE SEQUENCE</scope>
    <source>
        <strain evidence="13">HKST-UBA15</strain>
    </source>
</reference>
<dbReference type="EMBL" id="JAGQLL010000006">
    <property type="protein sequence ID" value="MCA9379643.1"/>
    <property type="molecule type" value="Genomic_DNA"/>
</dbReference>
<proteinExistence type="inferred from homology"/>
<evidence type="ECO:0000256" key="11">
    <source>
        <dbReference type="ARBA" id="ARBA00038905"/>
    </source>
</evidence>
<evidence type="ECO:0000256" key="9">
    <source>
        <dbReference type="ARBA" id="ARBA00023204"/>
    </source>
</evidence>
<dbReference type="Gene3D" id="3.90.79.10">
    <property type="entry name" value="Nucleoside Triphosphate Pyrophosphohydrolase"/>
    <property type="match status" value="1"/>
</dbReference>
<keyword evidence="5" id="KW-0479">Metal-binding</keyword>
<organism evidence="13 14">
    <name type="scientific">Candidatus Dojkabacteria bacterium</name>
    <dbReference type="NCBI Taxonomy" id="2099670"/>
    <lineage>
        <taxon>Bacteria</taxon>
        <taxon>Candidatus Dojkabacteria</taxon>
    </lineage>
</organism>
<dbReference type="InterPro" id="IPR047127">
    <property type="entry name" value="MutT-like"/>
</dbReference>
<keyword evidence="4" id="KW-0235">DNA replication</keyword>
<evidence type="ECO:0000313" key="13">
    <source>
        <dbReference type="EMBL" id="MCA9379643.1"/>
    </source>
</evidence>
<dbReference type="SUPFAM" id="SSF55811">
    <property type="entry name" value="Nudix"/>
    <property type="match status" value="1"/>
</dbReference>
<dbReference type="GO" id="GO:0006281">
    <property type="term" value="P:DNA repair"/>
    <property type="evidence" value="ECO:0007669"/>
    <property type="project" value="UniProtKB-KW"/>
</dbReference>
<evidence type="ECO:0000256" key="6">
    <source>
        <dbReference type="ARBA" id="ARBA00022763"/>
    </source>
</evidence>
<dbReference type="InterPro" id="IPR020084">
    <property type="entry name" value="NUDIX_hydrolase_CS"/>
</dbReference>
<evidence type="ECO:0000256" key="2">
    <source>
        <dbReference type="ARBA" id="ARBA00005582"/>
    </source>
</evidence>
<keyword evidence="8" id="KW-0460">Magnesium</keyword>
<dbReference type="GO" id="GO:0044716">
    <property type="term" value="F:8-oxo-GDP phosphatase activity"/>
    <property type="evidence" value="ECO:0007669"/>
    <property type="project" value="TreeGrafter"/>
</dbReference>
<keyword evidence="7" id="KW-0378">Hydrolase</keyword>
<reference evidence="13" key="1">
    <citation type="submission" date="2020-04" db="EMBL/GenBank/DDBJ databases">
        <authorList>
            <person name="Zhang T."/>
        </authorList>
    </citation>
    <scope>NUCLEOTIDE SEQUENCE</scope>
    <source>
        <strain evidence="13">HKST-UBA15</strain>
    </source>
</reference>
<dbReference type="InterPro" id="IPR000086">
    <property type="entry name" value="NUDIX_hydrolase_dom"/>
</dbReference>
<dbReference type="Pfam" id="PF00293">
    <property type="entry name" value="NUDIX"/>
    <property type="match status" value="1"/>
</dbReference>
<evidence type="ECO:0000256" key="10">
    <source>
        <dbReference type="ARBA" id="ARBA00035861"/>
    </source>
</evidence>
<dbReference type="PROSITE" id="PS00893">
    <property type="entry name" value="NUDIX_BOX"/>
    <property type="match status" value="1"/>
</dbReference>
<comment type="catalytic activity">
    <reaction evidence="10">
        <text>8-oxo-dGTP + H2O = 8-oxo-dGMP + diphosphate + H(+)</text>
        <dbReference type="Rhea" id="RHEA:31575"/>
        <dbReference type="ChEBI" id="CHEBI:15377"/>
        <dbReference type="ChEBI" id="CHEBI:15378"/>
        <dbReference type="ChEBI" id="CHEBI:33019"/>
        <dbReference type="ChEBI" id="CHEBI:63224"/>
        <dbReference type="ChEBI" id="CHEBI:77896"/>
        <dbReference type="EC" id="3.6.1.55"/>
    </reaction>
</comment>
<evidence type="ECO:0000259" key="12">
    <source>
        <dbReference type="PROSITE" id="PS51462"/>
    </source>
</evidence>
<dbReference type="PANTHER" id="PTHR47707:SF1">
    <property type="entry name" value="NUDIX HYDROLASE FAMILY PROTEIN"/>
    <property type="match status" value="1"/>
</dbReference>
<evidence type="ECO:0000256" key="5">
    <source>
        <dbReference type="ARBA" id="ARBA00022723"/>
    </source>
</evidence>
<evidence type="ECO:0000256" key="1">
    <source>
        <dbReference type="ARBA" id="ARBA00001946"/>
    </source>
</evidence>
<accession>A0A955IAE9</accession>
<dbReference type="GO" id="GO:0008413">
    <property type="term" value="F:8-oxo-7,8-dihydroguanosine triphosphate pyrophosphatase activity"/>
    <property type="evidence" value="ECO:0007669"/>
    <property type="project" value="TreeGrafter"/>
</dbReference>
<name>A0A955IAE9_9BACT</name>
<dbReference type="GO" id="GO:0044715">
    <property type="term" value="F:8-oxo-dGDP phosphatase activity"/>
    <property type="evidence" value="ECO:0007669"/>
    <property type="project" value="TreeGrafter"/>
</dbReference>
<evidence type="ECO:0000256" key="8">
    <source>
        <dbReference type="ARBA" id="ARBA00022842"/>
    </source>
</evidence>
<dbReference type="PROSITE" id="PS51462">
    <property type="entry name" value="NUDIX"/>
    <property type="match status" value="1"/>
</dbReference>
<dbReference type="AlphaFoldDB" id="A0A955IAE9"/>
<evidence type="ECO:0000256" key="3">
    <source>
        <dbReference type="ARBA" id="ARBA00022457"/>
    </source>
</evidence>
<keyword evidence="3" id="KW-0515">Mutator protein</keyword>
<dbReference type="EC" id="3.6.1.55" evidence="11"/>
<dbReference type="Proteomes" id="UP000745577">
    <property type="component" value="Unassembled WGS sequence"/>
</dbReference>
<evidence type="ECO:0000313" key="14">
    <source>
        <dbReference type="Proteomes" id="UP000745577"/>
    </source>
</evidence>
<dbReference type="PANTHER" id="PTHR47707">
    <property type="entry name" value="8-OXO-DGTP DIPHOSPHATASE"/>
    <property type="match status" value="1"/>
</dbReference>
<comment type="similarity">
    <text evidence="2">Belongs to the Nudix hydrolase family.</text>
</comment>
<protein>
    <recommendedName>
        <fullName evidence="11">8-oxo-dGTP diphosphatase</fullName>
        <ecNumber evidence="11">3.6.1.55</ecNumber>
    </recommendedName>
</protein>
<dbReference type="GO" id="GO:0006260">
    <property type="term" value="P:DNA replication"/>
    <property type="evidence" value="ECO:0007669"/>
    <property type="project" value="UniProtKB-KW"/>
</dbReference>
<evidence type="ECO:0000256" key="7">
    <source>
        <dbReference type="ARBA" id="ARBA00022801"/>
    </source>
</evidence>
<sequence>MKQNRLKVKIASYLLLQRKSRILMTRRFNTGWSDGMYSLPSGHIDQGEFPLETIVREAEEEVNVQINPMTTELVHIHFQKDTYVDFYFRTQEWQGEIKINEPDKCDKIVWVELNEIDNLEIPEKIKTALSFIAKGEFYSQGD</sequence>
<gene>
    <name evidence="13" type="ORF">KC675_00515</name>
</gene>
<dbReference type="GO" id="GO:0046872">
    <property type="term" value="F:metal ion binding"/>
    <property type="evidence" value="ECO:0007669"/>
    <property type="project" value="UniProtKB-KW"/>
</dbReference>
<keyword evidence="9" id="KW-0234">DNA repair</keyword>
<dbReference type="InterPro" id="IPR015797">
    <property type="entry name" value="NUDIX_hydrolase-like_dom_sf"/>
</dbReference>